<dbReference type="GO" id="GO:0007091">
    <property type="term" value="P:metaphase/anaphase transition of mitotic cell cycle"/>
    <property type="evidence" value="ECO:0007669"/>
    <property type="project" value="TreeGrafter"/>
</dbReference>
<dbReference type="GO" id="GO:0005680">
    <property type="term" value="C:anaphase-promoting complex"/>
    <property type="evidence" value="ECO:0007669"/>
    <property type="project" value="TreeGrafter"/>
</dbReference>
<dbReference type="SUPFAM" id="SSF75632">
    <property type="entry name" value="Cullin homology domain"/>
    <property type="match status" value="1"/>
</dbReference>
<accession>A0A1V8SRM2</accession>
<comment type="caution">
    <text evidence="3">The sequence shown here is derived from an EMBL/GenBank/DDBJ whole genome shotgun (WGS) entry which is preliminary data.</text>
</comment>
<proteinExistence type="inferred from homology"/>
<organism evidence="3 4">
    <name type="scientific">Cryoendolithus antarcticus</name>
    <dbReference type="NCBI Taxonomy" id="1507870"/>
    <lineage>
        <taxon>Eukaryota</taxon>
        <taxon>Fungi</taxon>
        <taxon>Dikarya</taxon>
        <taxon>Ascomycota</taxon>
        <taxon>Pezizomycotina</taxon>
        <taxon>Dothideomycetes</taxon>
        <taxon>Dothideomycetidae</taxon>
        <taxon>Cladosporiales</taxon>
        <taxon>Cladosporiaceae</taxon>
        <taxon>Cryoendolithus</taxon>
    </lineage>
</organism>
<name>A0A1V8SRM2_9PEZI</name>
<dbReference type="InterPro" id="IPR057975">
    <property type="entry name" value="TPR_ANAPC2"/>
</dbReference>
<dbReference type="PANTHER" id="PTHR45957:SF1">
    <property type="entry name" value="ANAPHASE-PROMOTING COMPLEX SUBUNIT 2"/>
    <property type="match status" value="1"/>
</dbReference>
<dbReference type="EMBL" id="NAJO01000030">
    <property type="protein sequence ID" value="OQO01651.1"/>
    <property type="molecule type" value="Genomic_DNA"/>
</dbReference>
<dbReference type="InterPro" id="IPR016158">
    <property type="entry name" value="Cullin_homology"/>
</dbReference>
<dbReference type="PROSITE" id="PS50069">
    <property type="entry name" value="CULLIN_2"/>
    <property type="match status" value="1"/>
</dbReference>
<feature type="domain" description="Cullin family profile" evidence="2">
    <location>
        <begin position="502"/>
        <end position="775"/>
    </location>
</feature>
<dbReference type="InterPro" id="IPR044554">
    <property type="entry name" value="ANAPC2"/>
</dbReference>
<evidence type="ECO:0000259" key="2">
    <source>
        <dbReference type="PROSITE" id="PS50069"/>
    </source>
</evidence>
<dbReference type="Pfam" id="PF25773">
    <property type="entry name" value="TPR_ANAPC2"/>
    <property type="match status" value="1"/>
</dbReference>
<dbReference type="InParanoid" id="A0A1V8SRM2"/>
<evidence type="ECO:0000313" key="3">
    <source>
        <dbReference type="EMBL" id="OQO01651.1"/>
    </source>
</evidence>
<comment type="similarity">
    <text evidence="1">Belongs to the cullin family.</text>
</comment>
<protein>
    <recommendedName>
        <fullName evidence="2">Cullin family profile domain-containing protein</fullName>
    </recommendedName>
</protein>
<evidence type="ECO:0000256" key="1">
    <source>
        <dbReference type="PROSITE-ProRule" id="PRU00330"/>
    </source>
</evidence>
<dbReference type="AlphaFoldDB" id="A0A1V8SRM2"/>
<dbReference type="Gene3D" id="3.30.230.130">
    <property type="entry name" value="Cullin, Chain C, Domain 2"/>
    <property type="match status" value="1"/>
</dbReference>
<dbReference type="GO" id="GO:0070979">
    <property type="term" value="P:protein K11-linked ubiquitination"/>
    <property type="evidence" value="ECO:0007669"/>
    <property type="project" value="TreeGrafter"/>
</dbReference>
<dbReference type="OrthoDB" id="5581181at2759"/>
<gene>
    <name evidence="3" type="ORF">B0A48_12688</name>
</gene>
<dbReference type="STRING" id="1507870.A0A1V8SRM2"/>
<dbReference type="PANTHER" id="PTHR45957">
    <property type="entry name" value="ANAPHASE-PROMOTING COMPLEX SUBUNIT 2"/>
    <property type="match status" value="1"/>
</dbReference>
<dbReference type="InterPro" id="IPR036317">
    <property type="entry name" value="Cullin_homology_sf"/>
</dbReference>
<dbReference type="Proteomes" id="UP000192596">
    <property type="component" value="Unassembled WGS sequence"/>
</dbReference>
<evidence type="ECO:0000313" key="4">
    <source>
        <dbReference type="Proteomes" id="UP000192596"/>
    </source>
</evidence>
<keyword evidence="4" id="KW-1185">Reference proteome</keyword>
<sequence length="893" mass="98791">MAALMSATGRHDVFASIFPTEHFTTPTPEATPDIGSLASPGRPFGGFNLPQNLSGDASQADRAWSTITRYLALNADGQTRRAGRQDSQALGVLLNLPAKSTLLAQWYLNEISTHYREYVLPELVSWQSPVPVSAARSLIDNTIQVLQKAQEFYFAPISSLRNQLQGRDLEYAFDAWSSQISAGWHSLILHSIPRQRLEKTLASALYQQMRDSLNRNSKPERCGATSRCLCRLSFAGFPLADLHRLGLGGNLAERALAIASNRLLDGPAIERRCLQVDWAAKSSVVPKLRHWIEDHFAPSVQDAISVLTGSTYVFSEGDVSRITSTAVASMARKRTAALFDYVKLWPHSTGALLDIKSHLIDGGAAQKATVCAAMTSQIQERLLHAGASTVEVLSIYVNMIHAFRLLDARGVLLEKVAAPIRVYLRGRDDTVSIIAVSFLAEVDDAGQGVDLANDKVCSDITREVLTSSLEDVKEHKGSDWDDMNWVPEPIDAGPNHKFTKSEDVLSYILGLFDQEDFIKEVTTVLAQHLLQGADPEFARETRLVELFKSRFDPSKLQAAEVMLKDMRDSIMLEKRMFPEKYRAAVPSPRELQAAIPLDGITINALYGMFAAQMSQPEFLATVKLVANHRGDLLYPKRGRLPSAPSPAKPAEVRPVNGIDTSIRILSSFFWPQLRSNTFVMPGKIGTATEKMSELFARHSGQRTLDWHDALAKISVRLEFEDRTVEEQDIPAWRGSVVDLFGGSTYDADIGFTILDLELQLNMDPELVLDAVQYWLSRRVIYQHPSSGHYLVLERLDLDIAPPAPIAVLEPDAASGLKSQDAMFKENAPMFETFIANMLQNGGAKEVGGFMGITNMLKMVLPTFTYGEEEVEWLLGEMEGKGMVARDGGMWAAK</sequence>
<reference evidence="4" key="1">
    <citation type="submission" date="2017-03" db="EMBL/GenBank/DDBJ databases">
        <title>Genomes of endolithic fungi from Antarctica.</title>
        <authorList>
            <person name="Coleine C."/>
            <person name="Masonjones S."/>
            <person name="Stajich J.E."/>
        </authorList>
    </citation>
    <scope>NUCLEOTIDE SEQUENCE [LARGE SCALE GENOMIC DNA]</scope>
    <source>
        <strain evidence="4">CCFEE 5527</strain>
    </source>
</reference>